<dbReference type="STRING" id="169679.CSACC_12670"/>
<keyword evidence="1" id="KW-0472">Membrane</keyword>
<feature type="transmembrane region" description="Helical" evidence="1">
    <location>
        <begin position="69"/>
        <end position="92"/>
    </location>
</feature>
<dbReference type="Proteomes" id="UP000191154">
    <property type="component" value="Unassembled WGS sequence"/>
</dbReference>
<dbReference type="AlphaFoldDB" id="A0A1S8NAP2"/>
<feature type="transmembrane region" description="Helical" evidence="1">
    <location>
        <begin position="44"/>
        <end position="63"/>
    </location>
</feature>
<proteinExistence type="predicted"/>
<name>A0A1S8NAP2_CLOSA</name>
<keyword evidence="1" id="KW-0812">Transmembrane</keyword>
<gene>
    <name evidence="2" type="ORF">CLOSAC_16400</name>
</gene>
<organism evidence="2 3">
    <name type="scientific">Clostridium saccharobutylicum</name>
    <dbReference type="NCBI Taxonomy" id="169679"/>
    <lineage>
        <taxon>Bacteria</taxon>
        <taxon>Bacillati</taxon>
        <taxon>Bacillota</taxon>
        <taxon>Clostridia</taxon>
        <taxon>Eubacteriales</taxon>
        <taxon>Clostridiaceae</taxon>
        <taxon>Clostridium</taxon>
    </lineage>
</organism>
<feature type="transmembrane region" description="Helical" evidence="1">
    <location>
        <begin position="152"/>
        <end position="172"/>
    </location>
</feature>
<keyword evidence="1" id="KW-1133">Transmembrane helix</keyword>
<evidence type="ECO:0000256" key="1">
    <source>
        <dbReference type="SAM" id="Phobius"/>
    </source>
</evidence>
<dbReference type="InterPro" id="IPR010540">
    <property type="entry name" value="CmpB_TMEM229"/>
</dbReference>
<dbReference type="EMBL" id="LZYZ01000003">
    <property type="protein sequence ID" value="OOM13554.1"/>
    <property type="molecule type" value="Genomic_DNA"/>
</dbReference>
<comment type="caution">
    <text evidence="2">The sequence shown here is derived from an EMBL/GenBank/DDBJ whole genome shotgun (WGS) entry which is preliminary data.</text>
</comment>
<protein>
    <recommendedName>
        <fullName evidence="4">ABC-transporter type IV</fullName>
    </recommendedName>
</protein>
<evidence type="ECO:0000313" key="3">
    <source>
        <dbReference type="Proteomes" id="UP000191154"/>
    </source>
</evidence>
<evidence type="ECO:0008006" key="4">
    <source>
        <dbReference type="Google" id="ProtNLM"/>
    </source>
</evidence>
<reference evidence="2 3" key="1">
    <citation type="submission" date="2016-05" db="EMBL/GenBank/DDBJ databases">
        <title>Microbial solvent formation.</title>
        <authorList>
            <person name="Poehlein A."/>
            <person name="Montoya Solano J.D."/>
            <person name="Flitsch S."/>
            <person name="Krabben P."/>
            <person name="Duerre P."/>
            <person name="Daniel R."/>
        </authorList>
    </citation>
    <scope>NUCLEOTIDE SEQUENCE [LARGE SCALE GENOMIC DNA]</scope>
    <source>
        <strain evidence="2 3">L1-8</strain>
    </source>
</reference>
<evidence type="ECO:0000313" key="2">
    <source>
        <dbReference type="EMBL" id="OOM13554.1"/>
    </source>
</evidence>
<feature type="transmembrane region" description="Helical" evidence="1">
    <location>
        <begin position="12"/>
        <end position="32"/>
    </location>
</feature>
<accession>A0A1S8NAP2</accession>
<dbReference type="Pfam" id="PF06541">
    <property type="entry name" value="ABC_trans_CmpB"/>
    <property type="match status" value="1"/>
</dbReference>
<sequence>MHTMLDFNYYTLIFYFAFYSFSGWCLEVLYYFKNEHRFVNRGFLHGPFCPIYGFTIVSLVIILDSFKNNIFILFLLGFFLTSALEYLTGFVLEKTFKAKWWDYTDDPFNIHGRVCLPYSLLWGTCEVGVIRILHPIVNEVVVHIPRMFGNMFVYALVIYFIVDLGFTLSSLAQINRFYPLQFASSNFFFEKPFLVFNSTREKAIDKVKNFETVLDKVRFNFNNKRFHNLRNISSNPFNHIFKTLKNKLKKD</sequence>